<gene>
    <name evidence="3" type="ORF">EJC50_19530</name>
</gene>
<organism evidence="3 4">
    <name type="scientific">Paenibacillus albus</name>
    <dbReference type="NCBI Taxonomy" id="2495582"/>
    <lineage>
        <taxon>Bacteria</taxon>
        <taxon>Bacillati</taxon>
        <taxon>Bacillota</taxon>
        <taxon>Bacilli</taxon>
        <taxon>Bacillales</taxon>
        <taxon>Paenibacillaceae</taxon>
        <taxon>Paenibacillus</taxon>
    </lineage>
</organism>
<dbReference type="Gene3D" id="3.30.530.20">
    <property type="match status" value="1"/>
</dbReference>
<sequence>MSISTSRIFINAPVERVWDTVTKPELVKQWQYGSDLITDWSIGSEIRFRAVWEANVYEQWGKVLEFSPCHSLSYSLFAPRPDLEDKPENYFKMNYILSEDKEGTLLTIEQYDNRPGSEVTNSDSEVEDDGQSVLSLLKRLAESMN</sequence>
<dbReference type="RefSeq" id="WP_126017328.1">
    <property type="nucleotide sequence ID" value="NZ_CP034437.1"/>
</dbReference>
<comment type="similarity">
    <text evidence="1">Belongs to the AHA1 family.</text>
</comment>
<evidence type="ECO:0000313" key="4">
    <source>
        <dbReference type="Proteomes" id="UP000272528"/>
    </source>
</evidence>
<reference evidence="4" key="1">
    <citation type="submission" date="2018-12" db="EMBL/GenBank/DDBJ databases">
        <title>Genome sequence of Peanibacillus sp.</title>
        <authorList>
            <person name="Subramani G."/>
            <person name="Srinivasan S."/>
            <person name="Kim M.K."/>
        </authorList>
    </citation>
    <scope>NUCLEOTIDE SEQUENCE [LARGE SCALE GENOMIC DNA]</scope>
    <source>
        <strain evidence="4">18JY67-1</strain>
    </source>
</reference>
<dbReference type="KEGG" id="palb:EJC50_19530"/>
<evidence type="ECO:0000259" key="2">
    <source>
        <dbReference type="Pfam" id="PF08327"/>
    </source>
</evidence>
<proteinExistence type="inferred from homology"/>
<feature type="domain" description="Activator of Hsp90 ATPase homologue 1/2-like C-terminal" evidence="2">
    <location>
        <begin position="11"/>
        <end position="140"/>
    </location>
</feature>
<dbReference type="InterPro" id="IPR013538">
    <property type="entry name" value="ASHA1/2-like_C"/>
</dbReference>
<dbReference type="Proteomes" id="UP000272528">
    <property type="component" value="Chromosome"/>
</dbReference>
<accession>A0A3S9A790</accession>
<protein>
    <submittedName>
        <fullName evidence="3">ATPase</fullName>
    </submittedName>
</protein>
<dbReference type="OrthoDB" id="9800600at2"/>
<dbReference type="EMBL" id="CP034437">
    <property type="protein sequence ID" value="AZN41622.1"/>
    <property type="molecule type" value="Genomic_DNA"/>
</dbReference>
<evidence type="ECO:0000256" key="1">
    <source>
        <dbReference type="ARBA" id="ARBA00006817"/>
    </source>
</evidence>
<dbReference type="AlphaFoldDB" id="A0A3S9A790"/>
<dbReference type="InterPro" id="IPR023393">
    <property type="entry name" value="START-like_dom_sf"/>
</dbReference>
<dbReference type="Pfam" id="PF08327">
    <property type="entry name" value="AHSA1"/>
    <property type="match status" value="1"/>
</dbReference>
<evidence type="ECO:0000313" key="3">
    <source>
        <dbReference type="EMBL" id="AZN41622.1"/>
    </source>
</evidence>
<keyword evidence="4" id="KW-1185">Reference proteome</keyword>
<dbReference type="SUPFAM" id="SSF55961">
    <property type="entry name" value="Bet v1-like"/>
    <property type="match status" value="1"/>
</dbReference>
<name>A0A3S9A790_9BACL</name>